<evidence type="ECO:0000313" key="3">
    <source>
        <dbReference type="EMBL" id="ROV67793.1"/>
    </source>
</evidence>
<feature type="chain" id="PRO_5019313644" description="Lipoprotein" evidence="2">
    <location>
        <begin position="25"/>
        <end position="178"/>
    </location>
</feature>
<feature type="signal peptide" evidence="2">
    <location>
        <begin position="1"/>
        <end position="24"/>
    </location>
</feature>
<reference evidence="3 4" key="1">
    <citation type="submission" date="2018-08" db="EMBL/GenBank/DDBJ databases">
        <title>Streptomyces globisporus 1912-4Crt, whole genome shotgun sequence.</title>
        <authorList>
            <person name="Matselyukh B."/>
        </authorList>
    </citation>
    <scope>NUCLEOTIDE SEQUENCE [LARGE SCALE GENOMIC DNA]</scope>
    <source>
        <strain evidence="3 4">1912-4Crt</strain>
    </source>
</reference>
<comment type="caution">
    <text evidence="3">The sequence shown here is derived from an EMBL/GenBank/DDBJ whole genome shotgun (WGS) entry which is preliminary data.</text>
</comment>
<feature type="compositionally biased region" description="Polar residues" evidence="1">
    <location>
        <begin position="20"/>
        <end position="29"/>
    </location>
</feature>
<dbReference type="EMBL" id="QWFA01000067">
    <property type="protein sequence ID" value="ROV67793.1"/>
    <property type="molecule type" value="Genomic_DNA"/>
</dbReference>
<organism evidence="3 4">
    <name type="scientific">Streptomyces globisporus</name>
    <dbReference type="NCBI Taxonomy" id="1908"/>
    <lineage>
        <taxon>Bacteria</taxon>
        <taxon>Bacillati</taxon>
        <taxon>Actinomycetota</taxon>
        <taxon>Actinomycetes</taxon>
        <taxon>Kitasatosporales</taxon>
        <taxon>Streptomycetaceae</taxon>
        <taxon>Streptomyces</taxon>
    </lineage>
</organism>
<accession>A0A423UZM5</accession>
<dbReference type="Proteomes" id="UP000285596">
    <property type="component" value="Unassembled WGS sequence"/>
</dbReference>
<proteinExistence type="predicted"/>
<gene>
    <name evidence="3" type="ORF">D3105_14880</name>
</gene>
<evidence type="ECO:0000256" key="2">
    <source>
        <dbReference type="SAM" id="SignalP"/>
    </source>
</evidence>
<protein>
    <recommendedName>
        <fullName evidence="5">Lipoprotein</fullName>
    </recommendedName>
</protein>
<evidence type="ECO:0000256" key="1">
    <source>
        <dbReference type="SAM" id="MobiDB-lite"/>
    </source>
</evidence>
<evidence type="ECO:0008006" key="5">
    <source>
        <dbReference type="Google" id="ProtNLM"/>
    </source>
</evidence>
<evidence type="ECO:0000313" key="4">
    <source>
        <dbReference type="Proteomes" id="UP000285596"/>
    </source>
</evidence>
<name>A0A423UZM5_STRGL</name>
<keyword evidence="2" id="KW-0732">Signal</keyword>
<sequence>MFGNLLLSAAMITVLTGCSMTDQADSSTPKPVGTRSVDDVDSETKQISSQILDIMAVKGTMSKSGPGVSTCEGAERGKLFLMRHPWSLTGPSDAELMKAMTRLKEDLPKHGWKIVGYGPNSSKAKSLELTADHAAKKFAVKIEFWEKNSGGDTNEPTLLVNVVSACYQVPDGEKVDRF</sequence>
<dbReference type="AlphaFoldDB" id="A0A423UZM5"/>
<feature type="region of interest" description="Disordered" evidence="1">
    <location>
        <begin position="20"/>
        <end position="41"/>
    </location>
</feature>